<dbReference type="Proteomes" id="UP000185680">
    <property type="component" value="Chromosome"/>
</dbReference>
<dbReference type="Gene3D" id="2.60.450.10">
    <property type="entry name" value="Lipopolysaccharide (LPS) transport protein A like domain"/>
    <property type="match status" value="1"/>
</dbReference>
<feature type="domain" description="Organic solvent tolerance-like N-terminal" evidence="6">
    <location>
        <begin position="40"/>
        <end position="158"/>
    </location>
</feature>
<evidence type="ECO:0000313" key="7">
    <source>
        <dbReference type="EMBL" id="AOW15028.1"/>
    </source>
</evidence>
<dbReference type="EMBL" id="CP017476">
    <property type="protein sequence ID" value="AOW15028.1"/>
    <property type="molecule type" value="Genomic_DNA"/>
</dbReference>
<dbReference type="Pfam" id="PF03968">
    <property type="entry name" value="LptD_N"/>
    <property type="match status" value="1"/>
</dbReference>
<dbReference type="RefSeq" id="WP_066095967.1">
    <property type="nucleotide sequence ID" value="NZ_CP017476.1"/>
</dbReference>
<dbReference type="InterPro" id="IPR005653">
    <property type="entry name" value="OstA-like_N"/>
</dbReference>
<dbReference type="GO" id="GO:0030288">
    <property type="term" value="C:outer membrane-bounded periplasmic space"/>
    <property type="evidence" value="ECO:0007669"/>
    <property type="project" value="TreeGrafter"/>
</dbReference>
<evidence type="ECO:0000256" key="1">
    <source>
        <dbReference type="ARBA" id="ARBA00022448"/>
    </source>
</evidence>
<dbReference type="STRING" id="1763535.LPB072_21670"/>
<dbReference type="GO" id="GO:0001530">
    <property type="term" value="F:lipopolysaccharide binding"/>
    <property type="evidence" value="ECO:0007669"/>
    <property type="project" value="InterPro"/>
</dbReference>
<evidence type="ECO:0000259" key="6">
    <source>
        <dbReference type="Pfam" id="PF03968"/>
    </source>
</evidence>
<dbReference type="GO" id="GO:0017089">
    <property type="term" value="F:glycolipid transfer activity"/>
    <property type="evidence" value="ECO:0007669"/>
    <property type="project" value="TreeGrafter"/>
</dbReference>
<dbReference type="PANTHER" id="PTHR36504">
    <property type="entry name" value="LIPOPOLYSACCHARIDE EXPORT SYSTEM PROTEIN LPTA"/>
    <property type="match status" value="1"/>
</dbReference>
<dbReference type="KEGG" id="hyl:LPB072_21670"/>
<feature type="signal peptide" evidence="4">
    <location>
        <begin position="1"/>
        <end position="30"/>
    </location>
</feature>
<keyword evidence="1 4" id="KW-0813">Transport</keyword>
<dbReference type="GO" id="GO:0015920">
    <property type="term" value="P:lipopolysaccharide transport"/>
    <property type="evidence" value="ECO:0007669"/>
    <property type="project" value="UniProtKB-UniRule"/>
</dbReference>
<dbReference type="HAMAP" id="MF_01914">
    <property type="entry name" value="LPS_assembly_LptA"/>
    <property type="match status" value="1"/>
</dbReference>
<dbReference type="AlphaFoldDB" id="A0A1D8P172"/>
<dbReference type="OrthoDB" id="5294855at2"/>
<organism evidence="7 8">
    <name type="scientific">Hydrogenophaga crassostreae</name>
    <dbReference type="NCBI Taxonomy" id="1763535"/>
    <lineage>
        <taxon>Bacteria</taxon>
        <taxon>Pseudomonadati</taxon>
        <taxon>Pseudomonadota</taxon>
        <taxon>Betaproteobacteria</taxon>
        <taxon>Burkholderiales</taxon>
        <taxon>Comamonadaceae</taxon>
        <taxon>Hydrogenophaga</taxon>
    </lineage>
</organism>
<dbReference type="PANTHER" id="PTHR36504:SF1">
    <property type="entry name" value="LIPOPOLYSACCHARIDE EXPORT SYSTEM PROTEIN LPTA"/>
    <property type="match status" value="1"/>
</dbReference>
<protein>
    <recommendedName>
        <fullName evidence="4">Lipopolysaccharide export system protein LptA</fullName>
    </recommendedName>
</protein>
<comment type="subunit">
    <text evidence="4">Component of the lipopolysaccharide transport and assembly complex.</text>
</comment>
<dbReference type="InterPro" id="IPR052037">
    <property type="entry name" value="LPS_export_LptA"/>
</dbReference>
<evidence type="ECO:0000256" key="2">
    <source>
        <dbReference type="ARBA" id="ARBA00022729"/>
    </source>
</evidence>
<evidence type="ECO:0000256" key="5">
    <source>
        <dbReference type="SAM" id="MobiDB-lite"/>
    </source>
</evidence>
<evidence type="ECO:0000313" key="8">
    <source>
        <dbReference type="Proteomes" id="UP000185680"/>
    </source>
</evidence>
<keyword evidence="2 4" id="KW-0732">Signal</keyword>
<evidence type="ECO:0000256" key="4">
    <source>
        <dbReference type="HAMAP-Rule" id="MF_01914"/>
    </source>
</evidence>
<dbReference type="GO" id="GO:0009279">
    <property type="term" value="C:cell outer membrane"/>
    <property type="evidence" value="ECO:0007669"/>
    <property type="project" value="TreeGrafter"/>
</dbReference>
<proteinExistence type="inferred from homology"/>
<reference evidence="7 8" key="1">
    <citation type="submission" date="2016-10" db="EMBL/GenBank/DDBJ databases">
        <title>Hydorgenophaga sp. LPB0072 isolated from gastropod.</title>
        <authorList>
            <person name="Kim E."/>
            <person name="Yi H."/>
        </authorList>
    </citation>
    <scope>NUCLEOTIDE SEQUENCE [LARGE SCALE GENOMIC DNA]</scope>
    <source>
        <strain evidence="7 8">LPB0072</strain>
    </source>
</reference>
<sequence precursor="true">MPHQTTAFVRRSRLAVALSGMLLVAAAAHAELADKDKPMNIEADSLRYDDKTQTSVFSGNVLVTKGTIIMRGSVIKIRQDAKGNQFGELDGTDKAPGFFRQKREGVDEWVEGEGVQVVYNSETQTVVLNGNATLRRYRGTQLNDINEGNQIVYNSLTEVFSVKGGPNNASVTNPSGRVRAMLTPIPKDEAAPAPSTDGAKLRPSGKIGEQRK</sequence>
<feature type="region of interest" description="Disordered" evidence="5">
    <location>
        <begin position="183"/>
        <end position="212"/>
    </location>
</feature>
<accession>A0A1D8P172</accession>
<feature type="chain" id="PRO_5009353924" description="Lipopolysaccharide export system protein LptA" evidence="4">
    <location>
        <begin position="31"/>
        <end position="212"/>
    </location>
</feature>
<comment type="similarity">
    <text evidence="4">Belongs to the LptA family.</text>
</comment>
<dbReference type="NCBIfam" id="TIGR03002">
    <property type="entry name" value="outer_YhbN_LptA"/>
    <property type="match status" value="1"/>
</dbReference>
<comment type="function">
    <text evidence="4">Involved in the assembly of lipopolysaccharide (LPS). Required for the translocation of LPS from the inner membrane to the outer membrane.</text>
</comment>
<evidence type="ECO:0000256" key="3">
    <source>
        <dbReference type="ARBA" id="ARBA00022764"/>
    </source>
</evidence>
<comment type="subcellular location">
    <subcellularLocation>
        <location evidence="4">Periplasm</location>
    </subcellularLocation>
</comment>
<dbReference type="InterPro" id="IPR014340">
    <property type="entry name" value="LptA"/>
</dbReference>
<gene>
    <name evidence="4" type="primary">lptA</name>
    <name evidence="7" type="ORF">LPB072_21670</name>
</gene>
<keyword evidence="3 4" id="KW-0574">Periplasm</keyword>
<name>A0A1D8P172_9BURK</name>
<dbReference type="GO" id="GO:0043165">
    <property type="term" value="P:Gram-negative-bacterium-type cell outer membrane assembly"/>
    <property type="evidence" value="ECO:0007669"/>
    <property type="project" value="UniProtKB-UniRule"/>
</dbReference>